<protein>
    <recommendedName>
        <fullName evidence="3">Phage tail protein</fullName>
    </recommendedName>
</protein>
<proteinExistence type="predicted"/>
<gene>
    <name evidence="1" type="ORF">M5G17_09180</name>
</gene>
<evidence type="ECO:0008006" key="3">
    <source>
        <dbReference type="Google" id="ProtNLM"/>
    </source>
</evidence>
<sequence length="795" mass="87791">MGLVSQSVKNLKGGISQQPDVLRFSNQGELQVNGWSSETEGLQKRSPTTFIKRLGGVGMFGAKPLIHLVNRDAAEQYYMAFTGQGIVVVDLKGNSYAVRGYNGYANCANPRTDLRLITVADYTFVTNRNRVTAMKGTLTQAGYPGVTKRCIINVRGGQYGRTLRILVNGGVFAELKMPVGDAVVTTPPQVEQTDAGYIARTMAAQLNANLGPSGWSAVAGQGWICLTAPTVGSLATIATEDGYANQLLNSFIYQVQTFSKLPAQCIDGYLVEITGEASRSGDNYWVRYDAAGQVWRETVKPGIITGIEPTSMPHALVRAADGQFDWMPLSWVDRTCGDDNTNPMPSFIGDKINDIFFFRNRLGFLSGENVVMSRTSKYFNFFPASVSAVSDDDPIDVAISHNRVSILKYAVPFSEQLLLWSDQAQFVLSSQGILSSKTIQLDLTTEFDVSDGARPFGIGRGVYFAAPRASYTSLKRYYAVQDVSDVKSAEDVSAHVPSYIENTVFHIHGSGTENFVSMLSDAVENRVYIYKFLYLKEELVQQSWSHWEFGQNNRVLAADCIGSYMFVINERVGVGMCLERIEFTADTVDYVQEPYRAYMDMKKLMTPSSYNEDLNETYVSLSAIYGGVPDSLSVFYTLDPQGVLERHESTNWNADDRIKFVGNRMGTTFVIGREYGFQYEFSKFLIKQTADDGTSSTEDIGRLQLRRAWVNYDTSGAFEVNVNNGSSEYVYVMAGGRLGTEITMGQLTLGTGQYKFPVTGNAKAQRVTVSSFAPVPLNIIGCGWEGNYMRRSSGV</sequence>
<organism evidence="1 2">
    <name type="scientific">Pseudomonas rubra</name>
    <dbReference type="NCBI Taxonomy" id="2942627"/>
    <lineage>
        <taxon>Bacteria</taxon>
        <taxon>Pseudomonadati</taxon>
        <taxon>Pseudomonadota</taxon>
        <taxon>Gammaproteobacteria</taxon>
        <taxon>Pseudomonadales</taxon>
        <taxon>Pseudomonadaceae</taxon>
        <taxon>Pseudomonas</taxon>
    </lineage>
</organism>
<evidence type="ECO:0000313" key="1">
    <source>
        <dbReference type="EMBL" id="MDD1013850.1"/>
    </source>
</evidence>
<name>A0ABT5P6D2_9PSED</name>
<evidence type="ECO:0000313" key="2">
    <source>
        <dbReference type="Proteomes" id="UP001148184"/>
    </source>
</evidence>
<comment type="caution">
    <text evidence="1">The sequence shown here is derived from an EMBL/GenBank/DDBJ whole genome shotgun (WGS) entry which is preliminary data.</text>
</comment>
<dbReference type="Proteomes" id="UP001148184">
    <property type="component" value="Unassembled WGS sequence"/>
</dbReference>
<reference evidence="1 2" key="1">
    <citation type="submission" date="2022-05" db="EMBL/GenBank/DDBJ databases">
        <title>Novel Pseudomonas spp. Isolated from a Rainbow Trout Aquaculture Facility.</title>
        <authorList>
            <person name="Testerman T."/>
            <person name="Graf J."/>
        </authorList>
    </citation>
    <scope>NUCLEOTIDE SEQUENCE [LARGE SCALE GENOMIC DNA]</scope>
    <source>
        <strain evidence="1 2">ID1025</strain>
    </source>
</reference>
<dbReference type="RefSeq" id="WP_273892617.1">
    <property type="nucleotide sequence ID" value="NZ_JAMDGP010000015.1"/>
</dbReference>
<keyword evidence="2" id="KW-1185">Reference proteome</keyword>
<dbReference type="InterPro" id="IPR058003">
    <property type="entry name" value="Phage_gp12"/>
</dbReference>
<accession>A0ABT5P6D2</accession>
<dbReference type="Pfam" id="PF25675">
    <property type="entry name" value="Phage_nozzle"/>
    <property type="match status" value="1"/>
</dbReference>
<dbReference type="EMBL" id="JAMDGZ010000018">
    <property type="protein sequence ID" value="MDD1013850.1"/>
    <property type="molecule type" value="Genomic_DNA"/>
</dbReference>